<dbReference type="Proteomes" id="UP000078542">
    <property type="component" value="Unassembled WGS sequence"/>
</dbReference>
<organism evidence="1 2">
    <name type="scientific">Cyphomyrmex costatus</name>
    <dbReference type="NCBI Taxonomy" id="456900"/>
    <lineage>
        <taxon>Eukaryota</taxon>
        <taxon>Metazoa</taxon>
        <taxon>Ecdysozoa</taxon>
        <taxon>Arthropoda</taxon>
        <taxon>Hexapoda</taxon>
        <taxon>Insecta</taxon>
        <taxon>Pterygota</taxon>
        <taxon>Neoptera</taxon>
        <taxon>Endopterygota</taxon>
        <taxon>Hymenoptera</taxon>
        <taxon>Apocrita</taxon>
        <taxon>Aculeata</taxon>
        <taxon>Formicoidea</taxon>
        <taxon>Formicidae</taxon>
        <taxon>Myrmicinae</taxon>
        <taxon>Cyphomyrmex</taxon>
    </lineage>
</organism>
<sequence>MYTFSTCKFQSVTPSDNIPRVEELELLAAFEKDTLFRKAEDDALLYVVGSVAIKYRETLPHLGVPTSKMPPADSPDWVMTVSRGNLIHLSKVFQSAANVVEEELRKFHGNGLIKQRKMFDKITDKAMAKINASLVPQTVVHTLVRTRHYLRLKQIKIKIRERNSSKYSKLKSKKIKHITNITL</sequence>
<gene>
    <name evidence="1" type="ORF">ALC62_08716</name>
</gene>
<evidence type="ECO:0000313" key="2">
    <source>
        <dbReference type="Proteomes" id="UP000078542"/>
    </source>
</evidence>
<dbReference type="EMBL" id="KQ977715">
    <property type="protein sequence ID" value="KYN00519.1"/>
    <property type="molecule type" value="Genomic_DNA"/>
</dbReference>
<protein>
    <submittedName>
        <fullName evidence="1">Uncharacterized protein</fullName>
    </submittedName>
</protein>
<proteinExistence type="predicted"/>
<accession>A0A151IGI0</accession>
<name>A0A151IGI0_9HYME</name>
<reference evidence="1 2" key="1">
    <citation type="submission" date="2016-03" db="EMBL/GenBank/DDBJ databases">
        <title>Cyphomyrmex costatus WGS genome.</title>
        <authorList>
            <person name="Nygaard S."/>
            <person name="Hu H."/>
            <person name="Boomsma J."/>
            <person name="Zhang G."/>
        </authorList>
    </citation>
    <scope>NUCLEOTIDE SEQUENCE [LARGE SCALE GENOMIC DNA]</scope>
    <source>
        <strain evidence="1">MS0001</strain>
        <tissue evidence="1">Whole body</tissue>
    </source>
</reference>
<dbReference type="AlphaFoldDB" id="A0A151IGI0"/>
<dbReference type="STRING" id="456900.A0A151IGI0"/>
<keyword evidence="2" id="KW-1185">Reference proteome</keyword>
<evidence type="ECO:0000313" key="1">
    <source>
        <dbReference type="EMBL" id="KYN00519.1"/>
    </source>
</evidence>